<feature type="domain" description="Putative restriction endonuclease" evidence="1">
    <location>
        <begin position="24"/>
        <end position="135"/>
    </location>
</feature>
<evidence type="ECO:0000313" key="3">
    <source>
        <dbReference type="Proteomes" id="UP000031623"/>
    </source>
</evidence>
<proteinExistence type="predicted"/>
<dbReference type="Gene3D" id="3.90.1570.10">
    <property type="entry name" value="tt1808, chain A"/>
    <property type="match status" value="1"/>
</dbReference>
<sequence length="160" mass="18306">MLETTVPHNISTLTNERCEDMPSLNHSYICLQIMKQLLLNEKIEPLPELTLDIANGLTPDISVFPKSKIQPNLFHDVPRFQEKPILAIEVVSSSQTIQEMLQKATHLVNEGVNAVWTVEPYTRTVFITTQQEENLFHENLVETEGIQVDFSKVFLTWTSN</sequence>
<dbReference type="Proteomes" id="UP000031623">
    <property type="component" value="Chromosome"/>
</dbReference>
<dbReference type="AlphaFoldDB" id="A0A090AJS7"/>
<dbReference type="InterPro" id="IPR008538">
    <property type="entry name" value="Uma2"/>
</dbReference>
<evidence type="ECO:0000259" key="1">
    <source>
        <dbReference type="Pfam" id="PF05685"/>
    </source>
</evidence>
<keyword evidence="3" id="KW-1185">Reference proteome</keyword>
<dbReference type="CDD" id="cd06260">
    <property type="entry name" value="DUF820-like"/>
    <property type="match status" value="1"/>
</dbReference>
<dbReference type="EMBL" id="AP014633">
    <property type="protein sequence ID" value="BAP57749.1"/>
    <property type="molecule type" value="Genomic_DNA"/>
</dbReference>
<dbReference type="HOGENOM" id="CLU_127156_0_0_6"/>
<gene>
    <name evidence="2" type="ORF">THII_3452</name>
</gene>
<protein>
    <recommendedName>
        <fullName evidence="1">Putative restriction endonuclease domain-containing protein</fullName>
    </recommendedName>
</protein>
<name>A0A090AJS7_9GAMM</name>
<reference evidence="2 3" key="1">
    <citation type="journal article" date="2014" name="ISME J.">
        <title>Ecophysiology of Thioploca ingrica as revealed by the complete genome sequence supplemented with proteomic evidence.</title>
        <authorList>
            <person name="Kojima H."/>
            <person name="Ogura Y."/>
            <person name="Yamamoto N."/>
            <person name="Togashi T."/>
            <person name="Mori H."/>
            <person name="Watanabe T."/>
            <person name="Nemoto F."/>
            <person name="Kurokawa K."/>
            <person name="Hayashi T."/>
            <person name="Fukui M."/>
        </authorList>
    </citation>
    <scope>NUCLEOTIDE SEQUENCE [LARGE SCALE GENOMIC DNA]</scope>
</reference>
<evidence type="ECO:0000313" key="2">
    <source>
        <dbReference type="EMBL" id="BAP57749.1"/>
    </source>
</evidence>
<dbReference type="InterPro" id="IPR011335">
    <property type="entry name" value="Restrct_endonuc-II-like"/>
</dbReference>
<dbReference type="InterPro" id="IPR012296">
    <property type="entry name" value="Nuclease_put_TT1808"/>
</dbReference>
<accession>A0A090AJS7</accession>
<dbReference type="Pfam" id="PF05685">
    <property type="entry name" value="Uma2"/>
    <property type="match status" value="1"/>
</dbReference>
<dbReference type="KEGG" id="tig:THII_3452"/>
<organism evidence="2 3">
    <name type="scientific">Thioploca ingrica</name>
    <dbReference type="NCBI Taxonomy" id="40754"/>
    <lineage>
        <taxon>Bacteria</taxon>
        <taxon>Pseudomonadati</taxon>
        <taxon>Pseudomonadota</taxon>
        <taxon>Gammaproteobacteria</taxon>
        <taxon>Thiotrichales</taxon>
        <taxon>Thiotrichaceae</taxon>
        <taxon>Thioploca</taxon>
    </lineage>
</organism>
<dbReference type="SUPFAM" id="SSF52980">
    <property type="entry name" value="Restriction endonuclease-like"/>
    <property type="match status" value="1"/>
</dbReference>